<organism evidence="1 2">
    <name type="scientific">Tissierella pigra</name>
    <dbReference type="NCBI Taxonomy" id="2607614"/>
    <lineage>
        <taxon>Bacteria</taxon>
        <taxon>Bacillati</taxon>
        <taxon>Bacillota</taxon>
        <taxon>Tissierellia</taxon>
        <taxon>Tissierellales</taxon>
        <taxon>Tissierellaceae</taxon>
        <taxon>Tissierella</taxon>
    </lineage>
</organism>
<reference evidence="1 2" key="1">
    <citation type="submission" date="2019-09" db="EMBL/GenBank/DDBJ databases">
        <title>In-depth cultivation of the pig gut microbiome towards novel bacterial diversity and tailored functional studies.</title>
        <authorList>
            <person name="Wylensek D."/>
            <person name="Hitch T.C.A."/>
            <person name="Clavel T."/>
        </authorList>
    </citation>
    <scope>NUCLEOTIDE SEQUENCE [LARGE SCALE GENOMIC DNA]</scope>
    <source>
        <strain evidence="1 2">WCA3-693-APC-4?</strain>
    </source>
</reference>
<dbReference type="InterPro" id="IPR036388">
    <property type="entry name" value="WH-like_DNA-bd_sf"/>
</dbReference>
<dbReference type="RefSeq" id="WP_154442801.1">
    <property type="nucleotide sequence ID" value="NZ_VUNQ01000060.1"/>
</dbReference>
<keyword evidence="2" id="KW-1185">Reference proteome</keyword>
<dbReference type="AlphaFoldDB" id="A0A6N7XP19"/>
<comment type="caution">
    <text evidence="1">The sequence shown here is derived from an EMBL/GenBank/DDBJ whole genome shotgun (WGS) entry which is preliminary data.</text>
</comment>
<evidence type="ECO:0000313" key="2">
    <source>
        <dbReference type="Proteomes" id="UP000469523"/>
    </source>
</evidence>
<dbReference type="InterPro" id="IPR036390">
    <property type="entry name" value="WH_DNA-bd_sf"/>
</dbReference>
<sequence length="88" mass="10131">MSYFGTIYSYTSDELPARAKTVYMYLKDRSDAKGECWPAINTIAKETSMSRSTVKRGIADLIRCGLLTKEPRYRENGSNSSNRYFLKR</sequence>
<dbReference type="Gene3D" id="1.10.10.10">
    <property type="entry name" value="Winged helix-like DNA-binding domain superfamily/Winged helix DNA-binding domain"/>
    <property type="match status" value="1"/>
</dbReference>
<dbReference type="SUPFAM" id="SSF46785">
    <property type="entry name" value="Winged helix' DNA-binding domain"/>
    <property type="match status" value="1"/>
</dbReference>
<dbReference type="Pfam" id="PF13730">
    <property type="entry name" value="HTH_36"/>
    <property type="match status" value="1"/>
</dbReference>
<evidence type="ECO:0000313" key="1">
    <source>
        <dbReference type="EMBL" id="MSU03236.1"/>
    </source>
</evidence>
<protein>
    <submittedName>
        <fullName evidence="1">Helix-turn-helix domain-containing protein</fullName>
    </submittedName>
</protein>
<name>A0A6N7XP19_9FIRM</name>
<proteinExistence type="predicted"/>
<accession>A0A6N7XP19</accession>
<gene>
    <name evidence="1" type="ORF">FYJ83_17380</name>
</gene>
<dbReference type="Proteomes" id="UP000469523">
    <property type="component" value="Unassembled WGS sequence"/>
</dbReference>
<dbReference type="EMBL" id="VUNQ01000060">
    <property type="protein sequence ID" value="MSU03236.1"/>
    <property type="molecule type" value="Genomic_DNA"/>
</dbReference>